<gene>
    <name evidence="2" type="ORF">Cni_G03678</name>
</gene>
<evidence type="ECO:0000256" key="1">
    <source>
        <dbReference type="SAM" id="MobiDB-lite"/>
    </source>
</evidence>
<evidence type="ECO:0000313" key="2">
    <source>
        <dbReference type="EMBL" id="WOK94973.1"/>
    </source>
</evidence>
<dbReference type="Proteomes" id="UP001327560">
    <property type="component" value="Chromosome 1"/>
</dbReference>
<accession>A0AAQ3Q211</accession>
<keyword evidence="3" id="KW-1185">Reference proteome</keyword>
<sequence>MGAARRTGRRYRSLQPLQEQPDVLRRPPVSFQWPGGRSEKVHAREHQHENQQPCEAKLRGMLSGSKPLEEELLLDPRLAYMNGFGPGFIPLNS</sequence>
<feature type="region of interest" description="Disordered" evidence="1">
    <location>
        <begin position="1"/>
        <end position="54"/>
    </location>
</feature>
<feature type="compositionally biased region" description="Basic residues" evidence="1">
    <location>
        <begin position="1"/>
        <end position="12"/>
    </location>
</feature>
<evidence type="ECO:0000313" key="3">
    <source>
        <dbReference type="Proteomes" id="UP001327560"/>
    </source>
</evidence>
<proteinExistence type="predicted"/>
<name>A0AAQ3Q211_9LILI</name>
<feature type="compositionally biased region" description="Basic and acidic residues" evidence="1">
    <location>
        <begin position="37"/>
        <end position="49"/>
    </location>
</feature>
<protein>
    <submittedName>
        <fullName evidence="2">Uncharacterized protein</fullName>
    </submittedName>
</protein>
<reference evidence="2 3" key="1">
    <citation type="submission" date="2023-10" db="EMBL/GenBank/DDBJ databases">
        <title>Chromosome-scale genome assembly provides insights into flower coloration mechanisms of Canna indica.</title>
        <authorList>
            <person name="Li C."/>
        </authorList>
    </citation>
    <scope>NUCLEOTIDE SEQUENCE [LARGE SCALE GENOMIC DNA]</scope>
    <source>
        <tissue evidence="2">Flower</tissue>
    </source>
</reference>
<organism evidence="2 3">
    <name type="scientific">Canna indica</name>
    <name type="common">Indian-shot</name>
    <dbReference type="NCBI Taxonomy" id="4628"/>
    <lineage>
        <taxon>Eukaryota</taxon>
        <taxon>Viridiplantae</taxon>
        <taxon>Streptophyta</taxon>
        <taxon>Embryophyta</taxon>
        <taxon>Tracheophyta</taxon>
        <taxon>Spermatophyta</taxon>
        <taxon>Magnoliopsida</taxon>
        <taxon>Liliopsida</taxon>
        <taxon>Zingiberales</taxon>
        <taxon>Cannaceae</taxon>
        <taxon>Canna</taxon>
    </lineage>
</organism>
<dbReference type="AlphaFoldDB" id="A0AAQ3Q211"/>
<dbReference type="EMBL" id="CP136890">
    <property type="protein sequence ID" value="WOK94973.1"/>
    <property type="molecule type" value="Genomic_DNA"/>
</dbReference>